<comment type="caution">
    <text evidence="4">The sequence shown here is derived from an EMBL/GenBank/DDBJ whole genome shotgun (WGS) entry which is preliminary data.</text>
</comment>
<dbReference type="PANTHER" id="PTHR10908">
    <property type="entry name" value="SEROTONIN N-ACETYLTRANSFERASE"/>
    <property type="match status" value="1"/>
</dbReference>
<proteinExistence type="predicted"/>
<name>A0A1V9YHP9_ACHHY</name>
<dbReference type="SUPFAM" id="SSF55729">
    <property type="entry name" value="Acyl-CoA N-acyltransferases (Nat)"/>
    <property type="match status" value="1"/>
</dbReference>
<evidence type="ECO:0000259" key="3">
    <source>
        <dbReference type="PROSITE" id="PS51186"/>
    </source>
</evidence>
<dbReference type="AlphaFoldDB" id="A0A1V9YHP9"/>
<keyword evidence="1" id="KW-0808">Transferase</keyword>
<dbReference type="PANTHER" id="PTHR10908:SF0">
    <property type="entry name" value="SEROTONIN N-ACETYLTRANSFERASE"/>
    <property type="match status" value="1"/>
</dbReference>
<feature type="domain" description="N-acetyltransferase" evidence="3">
    <location>
        <begin position="2"/>
        <end position="168"/>
    </location>
</feature>
<dbReference type="NCBIfam" id="TIGR00654">
    <property type="entry name" value="PhzF_family"/>
    <property type="match status" value="1"/>
</dbReference>
<evidence type="ECO:0000256" key="1">
    <source>
        <dbReference type="ARBA" id="ARBA00022679"/>
    </source>
</evidence>
<evidence type="ECO:0000313" key="4">
    <source>
        <dbReference type="EMBL" id="OQR85216.1"/>
    </source>
</evidence>
<dbReference type="Gene3D" id="3.40.630.30">
    <property type="match status" value="1"/>
</dbReference>
<dbReference type="Gene3D" id="3.10.310.10">
    <property type="entry name" value="Diaminopimelate Epimerase, Chain A, domain 1"/>
    <property type="match status" value="1"/>
</dbReference>
<organism evidence="4 5">
    <name type="scientific">Achlya hypogyna</name>
    <name type="common">Oomycete</name>
    <name type="synonym">Protoachlya hypogyna</name>
    <dbReference type="NCBI Taxonomy" id="1202772"/>
    <lineage>
        <taxon>Eukaryota</taxon>
        <taxon>Sar</taxon>
        <taxon>Stramenopiles</taxon>
        <taxon>Oomycota</taxon>
        <taxon>Saprolegniomycetes</taxon>
        <taxon>Saprolegniales</taxon>
        <taxon>Achlyaceae</taxon>
        <taxon>Achlya</taxon>
    </lineage>
</organism>
<gene>
    <name evidence="4" type="ORF">ACHHYP_12084</name>
</gene>
<dbReference type="GO" id="GO:0008080">
    <property type="term" value="F:N-acetyltransferase activity"/>
    <property type="evidence" value="ECO:0007669"/>
    <property type="project" value="UniProtKB-ARBA"/>
</dbReference>
<dbReference type="STRING" id="1202772.A0A1V9YHP9"/>
<dbReference type="OrthoDB" id="75169at2759"/>
<keyword evidence="5" id="KW-1185">Reference proteome</keyword>
<dbReference type="EMBL" id="JNBR01001752">
    <property type="protein sequence ID" value="OQR85216.1"/>
    <property type="molecule type" value="Genomic_DNA"/>
</dbReference>
<dbReference type="SUPFAM" id="SSF54506">
    <property type="entry name" value="Diaminopimelate epimerase-like"/>
    <property type="match status" value="1"/>
</dbReference>
<accession>A0A1V9YHP9</accession>
<dbReference type="InterPro" id="IPR000182">
    <property type="entry name" value="GNAT_dom"/>
</dbReference>
<dbReference type="Proteomes" id="UP000243579">
    <property type="component" value="Unassembled WGS sequence"/>
</dbReference>
<sequence length="280" mass="30192">MVEFREVASDDVAAAHALEAASFPTDEAATIAQLEQRLADAGAYFLGAYVDGAIVGFANGTLLPERAVTTEALLAHDPDGSFLCIHSVVVAASHRRQGFASQMLRAYIARVVDAQLSCTNMIALAHVQALLLVAKPALVQLYVAVGFRVTRLSPVVHGRDAWLELIFDSTPARRVGVAQVDAFARRPFEGNPAAVVVLTPQQFDAPGAAHWMQLVALERNLSETAFVTPIAAAEFRLRWFKPAKEVDICGHATLAAAHTLYEDGHCAESSPIRFYTRSKA</sequence>
<dbReference type="PROSITE" id="PS51186">
    <property type="entry name" value="GNAT"/>
    <property type="match status" value="1"/>
</dbReference>
<dbReference type="Pfam" id="PF00583">
    <property type="entry name" value="Acetyltransf_1"/>
    <property type="match status" value="1"/>
</dbReference>
<evidence type="ECO:0000313" key="5">
    <source>
        <dbReference type="Proteomes" id="UP000243579"/>
    </source>
</evidence>
<evidence type="ECO:0000256" key="2">
    <source>
        <dbReference type="ARBA" id="ARBA00023315"/>
    </source>
</evidence>
<dbReference type="CDD" id="cd04301">
    <property type="entry name" value="NAT_SF"/>
    <property type="match status" value="1"/>
</dbReference>
<protein>
    <recommendedName>
        <fullName evidence="3">N-acetyltransferase domain-containing protein</fullName>
    </recommendedName>
</protein>
<dbReference type="InterPro" id="IPR051635">
    <property type="entry name" value="SNAT-like"/>
</dbReference>
<dbReference type="InterPro" id="IPR016181">
    <property type="entry name" value="Acyl_CoA_acyltransferase"/>
</dbReference>
<keyword evidence="2" id="KW-0012">Acyltransferase</keyword>
<dbReference type="Pfam" id="PF02567">
    <property type="entry name" value="PhzC-PhzF"/>
    <property type="match status" value="1"/>
</dbReference>
<reference evidence="4 5" key="1">
    <citation type="journal article" date="2014" name="Genome Biol. Evol.">
        <title>The secreted proteins of Achlya hypogyna and Thraustotheca clavata identify the ancestral oomycete secretome and reveal gene acquisitions by horizontal gene transfer.</title>
        <authorList>
            <person name="Misner I."/>
            <person name="Blouin N."/>
            <person name="Leonard G."/>
            <person name="Richards T.A."/>
            <person name="Lane C.E."/>
        </authorList>
    </citation>
    <scope>NUCLEOTIDE SEQUENCE [LARGE SCALE GENOMIC DNA]</scope>
    <source>
        <strain evidence="4 5">ATCC 48635</strain>
    </source>
</reference>
<dbReference type="InterPro" id="IPR003719">
    <property type="entry name" value="Phenazine_PhzF-like"/>
</dbReference>